<gene>
    <name evidence="3" type="ORF">ACFSE6_03305</name>
</gene>
<feature type="compositionally biased region" description="Basic and acidic residues" evidence="1">
    <location>
        <begin position="309"/>
        <end position="318"/>
    </location>
</feature>
<proteinExistence type="predicted"/>
<keyword evidence="4" id="KW-1185">Reference proteome</keyword>
<evidence type="ECO:0000256" key="1">
    <source>
        <dbReference type="SAM" id="MobiDB-lite"/>
    </source>
</evidence>
<feature type="compositionally biased region" description="Low complexity" evidence="1">
    <location>
        <begin position="122"/>
        <end position="132"/>
    </location>
</feature>
<keyword evidence="2" id="KW-0472">Membrane</keyword>
<sequence length="414" mass="42597">MTRRIISVALIVLGLAAVLAAIASATIWRPTDTATLSLPSRPDTPVVITDPGVLDAVDPDVTVRATAPDGEPVTLAVGRTADVEAWLADAPFQRVTGLASWEELEVTSEAGSDAGQDDSGQDDSGQNDSGQDGADDGDQSVPDPSGSDLWVTEETGTGNAELEWSAADAGDGRWSLLAATDGTEPAPNLTLTWSVEPRTPWLVPGIIAGAVLILIGLGLLALQAMTGRRQRERAAAVAARSDETAVLTAVDEPREHGRHSNRPGRRRRGRRAAEEDATSQDRTTAAPRELDDAGVARGAGIVPASATASEHRAQREPEPAAAADAGAPESEQDTATTSPVDDTVRTDESAATGSLPESEVAPVPDETTSASGWRALWGFGGSAAAGRGDGEAGSGQDTDGGAVDRDTDEGKGQR</sequence>
<dbReference type="RefSeq" id="WP_388002268.1">
    <property type="nucleotide sequence ID" value="NZ_JBHUEE010000001.1"/>
</dbReference>
<feature type="region of interest" description="Disordered" evidence="1">
    <location>
        <begin position="239"/>
        <end position="414"/>
    </location>
</feature>
<comment type="caution">
    <text evidence="3">The sequence shown here is derived from an EMBL/GenBank/DDBJ whole genome shotgun (WGS) entry which is preliminary data.</text>
</comment>
<evidence type="ECO:0000313" key="3">
    <source>
        <dbReference type="EMBL" id="MFD1716848.1"/>
    </source>
</evidence>
<evidence type="ECO:0000313" key="4">
    <source>
        <dbReference type="Proteomes" id="UP001597277"/>
    </source>
</evidence>
<feature type="transmembrane region" description="Helical" evidence="2">
    <location>
        <begin position="201"/>
        <end position="222"/>
    </location>
</feature>
<name>A0ABW4L1Y3_9MICO</name>
<keyword evidence="2" id="KW-1133">Transmembrane helix</keyword>
<feature type="region of interest" description="Disordered" evidence="1">
    <location>
        <begin position="106"/>
        <end position="152"/>
    </location>
</feature>
<reference evidence="4" key="1">
    <citation type="journal article" date="2019" name="Int. J. Syst. Evol. Microbiol.">
        <title>The Global Catalogue of Microorganisms (GCM) 10K type strain sequencing project: providing services to taxonomists for standard genome sequencing and annotation.</title>
        <authorList>
            <consortium name="The Broad Institute Genomics Platform"/>
            <consortium name="The Broad Institute Genome Sequencing Center for Infectious Disease"/>
            <person name="Wu L."/>
            <person name="Ma J."/>
        </authorList>
    </citation>
    <scope>NUCLEOTIDE SEQUENCE [LARGE SCALE GENOMIC DNA]</scope>
    <source>
        <strain evidence="4">JCM 17130</strain>
    </source>
</reference>
<accession>A0ABW4L1Y3</accession>
<dbReference type="EMBL" id="JBHUEE010000001">
    <property type="protein sequence ID" value="MFD1716848.1"/>
    <property type="molecule type" value="Genomic_DNA"/>
</dbReference>
<dbReference type="Proteomes" id="UP001597277">
    <property type="component" value="Unassembled WGS sequence"/>
</dbReference>
<feature type="compositionally biased region" description="Low complexity" evidence="1">
    <location>
        <begin position="319"/>
        <end position="329"/>
    </location>
</feature>
<feature type="compositionally biased region" description="Basic and acidic residues" evidence="1">
    <location>
        <begin position="402"/>
        <end position="414"/>
    </location>
</feature>
<protein>
    <submittedName>
        <fullName evidence="3">Uncharacterized protein</fullName>
    </submittedName>
</protein>
<organism evidence="3 4">
    <name type="scientific">Georgenia deserti</name>
    <dbReference type="NCBI Taxonomy" id="2093781"/>
    <lineage>
        <taxon>Bacteria</taxon>
        <taxon>Bacillati</taxon>
        <taxon>Actinomycetota</taxon>
        <taxon>Actinomycetes</taxon>
        <taxon>Micrococcales</taxon>
        <taxon>Bogoriellaceae</taxon>
        <taxon>Georgenia</taxon>
    </lineage>
</organism>
<evidence type="ECO:0000256" key="2">
    <source>
        <dbReference type="SAM" id="Phobius"/>
    </source>
</evidence>
<keyword evidence="2" id="KW-0812">Transmembrane</keyword>
<feature type="compositionally biased region" description="Basic residues" evidence="1">
    <location>
        <begin position="256"/>
        <end position="270"/>
    </location>
</feature>